<name>A0ABQ7DZL3_BRACR</name>
<protein>
    <recommendedName>
        <fullName evidence="3">Rho termination factor N-terminal domain-containing protein</fullName>
    </recommendedName>
</protein>
<organism evidence="1 2">
    <name type="scientific">Brassica cretica</name>
    <name type="common">Mustard</name>
    <dbReference type="NCBI Taxonomy" id="69181"/>
    <lineage>
        <taxon>Eukaryota</taxon>
        <taxon>Viridiplantae</taxon>
        <taxon>Streptophyta</taxon>
        <taxon>Embryophyta</taxon>
        <taxon>Tracheophyta</taxon>
        <taxon>Spermatophyta</taxon>
        <taxon>Magnoliopsida</taxon>
        <taxon>eudicotyledons</taxon>
        <taxon>Gunneridae</taxon>
        <taxon>Pentapetalae</taxon>
        <taxon>rosids</taxon>
        <taxon>malvids</taxon>
        <taxon>Brassicales</taxon>
        <taxon>Brassicaceae</taxon>
        <taxon>Brassiceae</taxon>
        <taxon>Brassica</taxon>
    </lineage>
</organism>
<reference evidence="1 2" key="1">
    <citation type="journal article" date="2020" name="BMC Genomics">
        <title>Intraspecific diversification of the crop wild relative Brassica cretica Lam. using demographic model selection.</title>
        <authorList>
            <person name="Kioukis A."/>
            <person name="Michalopoulou V.A."/>
            <person name="Briers L."/>
            <person name="Pirintsos S."/>
            <person name="Studholme D.J."/>
            <person name="Pavlidis P."/>
            <person name="Sarris P.F."/>
        </authorList>
    </citation>
    <scope>NUCLEOTIDE SEQUENCE [LARGE SCALE GENOMIC DNA]</scope>
    <source>
        <strain evidence="2">cv. PFS-1207/04</strain>
    </source>
</reference>
<dbReference type="Proteomes" id="UP000266723">
    <property type="component" value="Unassembled WGS sequence"/>
</dbReference>
<dbReference type="EMBL" id="QGKV02000649">
    <property type="protein sequence ID" value="KAF3582695.1"/>
    <property type="molecule type" value="Genomic_DNA"/>
</dbReference>
<comment type="caution">
    <text evidence="1">The sequence shown here is derived from an EMBL/GenBank/DDBJ whole genome shotgun (WGS) entry which is preliminary data.</text>
</comment>
<proteinExistence type="predicted"/>
<keyword evidence="2" id="KW-1185">Reference proteome</keyword>
<evidence type="ECO:0000313" key="1">
    <source>
        <dbReference type="EMBL" id="KAF3582695.1"/>
    </source>
</evidence>
<evidence type="ECO:0000313" key="2">
    <source>
        <dbReference type="Proteomes" id="UP000266723"/>
    </source>
</evidence>
<evidence type="ECO:0008006" key="3">
    <source>
        <dbReference type="Google" id="ProtNLM"/>
    </source>
</evidence>
<gene>
    <name evidence="1" type="ORF">DY000_02028475</name>
</gene>
<accession>A0ABQ7DZL3</accession>
<sequence length="64" mass="7079">MYFLLGGRGSGEGKDNGREQGIAGILGKELRSIAKELKITHCYKFKKEDLLQHCFMPPAKIAAN</sequence>